<gene>
    <name evidence="1" type="ORF">ENR15_13855</name>
</gene>
<name>A0A7C3VKQ4_9CYAN</name>
<organism evidence="1">
    <name type="scientific">Planktothricoides sp. SpSt-374</name>
    <dbReference type="NCBI Taxonomy" id="2282167"/>
    <lineage>
        <taxon>Bacteria</taxon>
        <taxon>Bacillati</taxon>
        <taxon>Cyanobacteriota</taxon>
        <taxon>Cyanophyceae</taxon>
        <taxon>Oscillatoriophycideae</taxon>
        <taxon>Oscillatoriales</taxon>
        <taxon>Oscillatoriaceae</taxon>
        <taxon>Planktothricoides</taxon>
    </lineage>
</organism>
<evidence type="ECO:0000313" key="1">
    <source>
        <dbReference type="EMBL" id="HGG01697.1"/>
    </source>
</evidence>
<dbReference type="AlphaFoldDB" id="A0A7C3VKQ4"/>
<proteinExistence type="predicted"/>
<protein>
    <submittedName>
        <fullName evidence="1">Uncharacterized protein</fullName>
    </submittedName>
</protein>
<comment type="caution">
    <text evidence="1">The sequence shown here is derived from an EMBL/GenBank/DDBJ whole genome shotgun (WGS) entry which is preliminary data.</text>
</comment>
<dbReference type="EMBL" id="DSPX01000138">
    <property type="protein sequence ID" value="HGG01697.1"/>
    <property type="molecule type" value="Genomic_DNA"/>
</dbReference>
<accession>A0A7C3VKQ4</accession>
<sequence>MNTCSASYGDWFILAVPLEGEWVISCLPPKSNNICTDWKTYQTAEAALAGAQEYVEQAAAAYALAEVVLELYEAGKIEAVGCHNLLRSLGYF</sequence>
<reference evidence="1" key="1">
    <citation type="journal article" date="2020" name="mSystems">
        <title>Genome- and Community-Level Interaction Insights into Carbon Utilization and Element Cycling Functions of Hydrothermarchaeota in Hydrothermal Sediment.</title>
        <authorList>
            <person name="Zhou Z."/>
            <person name="Liu Y."/>
            <person name="Xu W."/>
            <person name="Pan J."/>
            <person name="Luo Z.H."/>
            <person name="Li M."/>
        </authorList>
    </citation>
    <scope>NUCLEOTIDE SEQUENCE [LARGE SCALE GENOMIC DNA]</scope>
    <source>
        <strain evidence="1">SpSt-374</strain>
    </source>
</reference>